<protein>
    <submittedName>
        <fullName evidence="1">Uncharacterized protein</fullName>
    </submittedName>
</protein>
<dbReference type="AlphaFoldDB" id="A0A375B9H8"/>
<comment type="caution">
    <text evidence="1">The sequence shown here is derived from an EMBL/GenBank/DDBJ whole genome shotgun (WGS) entry which is preliminary data.</text>
</comment>
<gene>
    <name evidence="1" type="ORF">CBM2586_A10291</name>
</gene>
<name>A0A375B9H8_9BURK</name>
<reference evidence="1" key="1">
    <citation type="submission" date="2018-01" db="EMBL/GenBank/DDBJ databases">
        <authorList>
            <person name="Clerissi C."/>
        </authorList>
    </citation>
    <scope>NUCLEOTIDE SEQUENCE</scope>
    <source>
        <strain evidence="1">Cupriavidus taiwanensis LMG 19430</strain>
    </source>
</reference>
<proteinExistence type="predicted"/>
<sequence length="99" mass="11294">MGSRAEESKTIQRCVEAALGLASPVSRREANVFRLASMILRPRFPSESRRLWAICEEYFALHPSDLIESAQIVRNGWVVSVPRLRDSLELQLNRALQSR</sequence>
<evidence type="ECO:0000313" key="1">
    <source>
        <dbReference type="EMBL" id="SOY40326.1"/>
    </source>
</evidence>
<dbReference type="Proteomes" id="UP000257016">
    <property type="component" value="Unassembled WGS sequence"/>
</dbReference>
<organism evidence="1">
    <name type="scientific">Cupriavidus taiwanensis</name>
    <dbReference type="NCBI Taxonomy" id="164546"/>
    <lineage>
        <taxon>Bacteria</taxon>
        <taxon>Pseudomonadati</taxon>
        <taxon>Pseudomonadota</taxon>
        <taxon>Betaproteobacteria</taxon>
        <taxon>Burkholderiales</taxon>
        <taxon>Burkholderiaceae</taxon>
        <taxon>Cupriavidus</taxon>
    </lineage>
</organism>
<accession>A0A375B9H8</accession>
<dbReference type="EMBL" id="OFSN01000001">
    <property type="protein sequence ID" value="SOY40326.1"/>
    <property type="molecule type" value="Genomic_DNA"/>
</dbReference>